<sequence length="51" mass="5683">MKHVSNSTWERLKEESAVHLYDELHHVAQDASAAVADPETSPITVQRPVDS</sequence>
<dbReference type="STRING" id="1424659.SAMN05216368_11113"/>
<gene>
    <name evidence="2" type="ORF">SAMN05216368_11113</name>
</gene>
<dbReference type="EMBL" id="FNIB01000011">
    <property type="protein sequence ID" value="SDO13292.1"/>
    <property type="molecule type" value="Genomic_DNA"/>
</dbReference>
<evidence type="ECO:0000256" key="1">
    <source>
        <dbReference type="SAM" id="MobiDB-lite"/>
    </source>
</evidence>
<dbReference type="Proteomes" id="UP000199639">
    <property type="component" value="Unassembled WGS sequence"/>
</dbReference>
<feature type="region of interest" description="Disordered" evidence="1">
    <location>
        <begin position="31"/>
        <end position="51"/>
    </location>
</feature>
<proteinExistence type="predicted"/>
<dbReference type="AlphaFoldDB" id="A0A5E9G2K7"/>
<dbReference type="RefSeq" id="WP_158252850.1">
    <property type="nucleotide sequence ID" value="NZ_FNIB01000011.1"/>
</dbReference>
<evidence type="ECO:0000313" key="3">
    <source>
        <dbReference type="Proteomes" id="UP000199639"/>
    </source>
</evidence>
<organism evidence="2 3">
    <name type="scientific">Cryobacterium flavum</name>
    <dbReference type="NCBI Taxonomy" id="1424659"/>
    <lineage>
        <taxon>Bacteria</taxon>
        <taxon>Bacillati</taxon>
        <taxon>Actinomycetota</taxon>
        <taxon>Actinomycetes</taxon>
        <taxon>Micrococcales</taxon>
        <taxon>Microbacteriaceae</taxon>
        <taxon>Cryobacterium</taxon>
    </lineage>
</organism>
<reference evidence="2 3" key="1">
    <citation type="submission" date="2016-10" db="EMBL/GenBank/DDBJ databases">
        <authorList>
            <person name="Varghese N."/>
            <person name="Submissions S."/>
        </authorList>
    </citation>
    <scope>NUCLEOTIDE SEQUENCE [LARGE SCALE GENOMIC DNA]</scope>
    <source>
        <strain evidence="2 3">CGMCC 1.11215</strain>
    </source>
</reference>
<evidence type="ECO:0000313" key="2">
    <source>
        <dbReference type="EMBL" id="SDO13292.1"/>
    </source>
</evidence>
<accession>A0A5E9G2K7</accession>
<name>A0A5E9G2K7_9MICO</name>
<protein>
    <submittedName>
        <fullName evidence="2">Uncharacterized protein</fullName>
    </submittedName>
</protein>